<evidence type="ECO:0000313" key="3">
    <source>
        <dbReference type="Proteomes" id="UP001321473"/>
    </source>
</evidence>
<evidence type="ECO:0000313" key="2">
    <source>
        <dbReference type="EMBL" id="KAK8770803.1"/>
    </source>
</evidence>
<feature type="compositionally biased region" description="Polar residues" evidence="1">
    <location>
        <begin position="27"/>
        <end position="44"/>
    </location>
</feature>
<dbReference type="AlphaFoldDB" id="A0AAQ4E7Z0"/>
<feature type="non-terminal residue" evidence="2">
    <location>
        <position position="89"/>
    </location>
</feature>
<protein>
    <submittedName>
        <fullName evidence="2">Uncharacterized protein</fullName>
    </submittedName>
</protein>
<dbReference type="Proteomes" id="UP001321473">
    <property type="component" value="Unassembled WGS sequence"/>
</dbReference>
<gene>
    <name evidence="2" type="ORF">V5799_012730</name>
</gene>
<organism evidence="2 3">
    <name type="scientific">Amblyomma americanum</name>
    <name type="common">Lone star tick</name>
    <dbReference type="NCBI Taxonomy" id="6943"/>
    <lineage>
        <taxon>Eukaryota</taxon>
        <taxon>Metazoa</taxon>
        <taxon>Ecdysozoa</taxon>
        <taxon>Arthropoda</taxon>
        <taxon>Chelicerata</taxon>
        <taxon>Arachnida</taxon>
        <taxon>Acari</taxon>
        <taxon>Parasitiformes</taxon>
        <taxon>Ixodida</taxon>
        <taxon>Ixodoidea</taxon>
        <taxon>Ixodidae</taxon>
        <taxon>Amblyomminae</taxon>
        <taxon>Amblyomma</taxon>
    </lineage>
</organism>
<evidence type="ECO:0000256" key="1">
    <source>
        <dbReference type="SAM" id="MobiDB-lite"/>
    </source>
</evidence>
<reference evidence="2 3" key="1">
    <citation type="journal article" date="2023" name="Arcadia Sci">
        <title>De novo assembly of a long-read Amblyomma americanum tick genome.</title>
        <authorList>
            <person name="Chou S."/>
            <person name="Poskanzer K.E."/>
            <person name="Rollins M."/>
            <person name="Thuy-Boun P.S."/>
        </authorList>
    </citation>
    <scope>NUCLEOTIDE SEQUENCE [LARGE SCALE GENOMIC DNA]</scope>
    <source>
        <strain evidence="2">F_SG_1</strain>
        <tissue evidence="2">Salivary glands</tissue>
    </source>
</reference>
<dbReference type="EMBL" id="JARKHS020020545">
    <property type="protein sequence ID" value="KAK8770803.1"/>
    <property type="molecule type" value="Genomic_DNA"/>
</dbReference>
<feature type="region of interest" description="Disordered" evidence="1">
    <location>
        <begin position="1"/>
        <end position="89"/>
    </location>
</feature>
<name>A0AAQ4E7Z0_AMBAM</name>
<keyword evidence="3" id="KW-1185">Reference proteome</keyword>
<sequence>MVKVQTPDTLPKPPADTEAHDGLAATNAATSSAPKETEGATNKVQGEVPDGAVSEPTTLGSPGGGQDPSASHADLPVTVTTCHGSETDA</sequence>
<accession>A0AAQ4E7Z0</accession>
<proteinExistence type="predicted"/>
<feature type="compositionally biased region" description="Polar residues" evidence="1">
    <location>
        <begin position="78"/>
        <end position="89"/>
    </location>
</feature>
<comment type="caution">
    <text evidence="2">The sequence shown here is derived from an EMBL/GenBank/DDBJ whole genome shotgun (WGS) entry which is preliminary data.</text>
</comment>